<gene>
    <name evidence="4" type="ORF">LSINAPIS_LOCUS10600</name>
</gene>
<dbReference type="InterPro" id="IPR036875">
    <property type="entry name" value="Znf_CCHC_sf"/>
</dbReference>
<dbReference type="GO" id="GO:0005634">
    <property type="term" value="C:nucleus"/>
    <property type="evidence" value="ECO:0007669"/>
    <property type="project" value="InterPro"/>
</dbReference>
<reference evidence="4 5" key="1">
    <citation type="submission" date="2017-07" db="EMBL/GenBank/DDBJ databases">
        <authorList>
            <person name="Talla V."/>
            <person name="Backstrom N."/>
        </authorList>
    </citation>
    <scope>NUCLEOTIDE SEQUENCE [LARGE SCALE GENOMIC DNA]</scope>
</reference>
<dbReference type="Gene3D" id="4.10.60.10">
    <property type="entry name" value="Zinc finger, CCHC-type"/>
    <property type="match status" value="1"/>
</dbReference>
<keyword evidence="1" id="KW-0863">Zinc-finger</keyword>
<protein>
    <recommendedName>
        <fullName evidence="3">CCHC-type domain-containing protein</fullName>
    </recommendedName>
</protein>
<dbReference type="InterPro" id="IPR012934">
    <property type="entry name" value="Znf_AD"/>
</dbReference>
<dbReference type="PROSITE" id="PS50158">
    <property type="entry name" value="ZF_CCHC"/>
    <property type="match status" value="1"/>
</dbReference>
<dbReference type="Proteomes" id="UP000324832">
    <property type="component" value="Unassembled WGS sequence"/>
</dbReference>
<keyword evidence="1" id="KW-0862">Zinc</keyword>
<dbReference type="GO" id="GO:0003676">
    <property type="term" value="F:nucleic acid binding"/>
    <property type="evidence" value="ECO:0007669"/>
    <property type="project" value="InterPro"/>
</dbReference>
<evidence type="ECO:0000313" key="5">
    <source>
        <dbReference type="Proteomes" id="UP000324832"/>
    </source>
</evidence>
<keyword evidence="1" id="KW-0479">Metal-binding</keyword>
<dbReference type="SMART" id="SM00868">
    <property type="entry name" value="zf-AD"/>
    <property type="match status" value="1"/>
</dbReference>
<dbReference type="GO" id="GO:0008270">
    <property type="term" value="F:zinc ion binding"/>
    <property type="evidence" value="ECO:0007669"/>
    <property type="project" value="UniProtKB-KW"/>
</dbReference>
<dbReference type="SMART" id="SM00343">
    <property type="entry name" value="ZnF_C2HC"/>
    <property type="match status" value="1"/>
</dbReference>
<evidence type="ECO:0000256" key="2">
    <source>
        <dbReference type="SAM" id="MobiDB-lite"/>
    </source>
</evidence>
<keyword evidence="5" id="KW-1185">Reference proteome</keyword>
<feature type="compositionally biased region" description="Acidic residues" evidence="2">
    <location>
        <begin position="76"/>
        <end position="85"/>
    </location>
</feature>
<evidence type="ECO:0000313" key="4">
    <source>
        <dbReference type="EMBL" id="VVC99811.1"/>
    </source>
</evidence>
<evidence type="ECO:0000259" key="3">
    <source>
        <dbReference type="PROSITE" id="PS50158"/>
    </source>
</evidence>
<sequence>MGDIAGECRFCNKIGYHRDLSKEYFTDSRICLGCACTLKEAKTFRDLVLQAEERIKKLEFKEPAAEAAVTVKQEPQEEPCGDEESSSIFPSMPKNANGFNKLMNCIPSNTVYSESGVRRCYKCRKSGHLAKECVERQNSAPVFSNTPGLYTSALFQLQSNRTSHTGLSITDWRT</sequence>
<evidence type="ECO:0000256" key="1">
    <source>
        <dbReference type="PROSITE-ProRule" id="PRU00047"/>
    </source>
</evidence>
<accession>A0A5E4QR34</accession>
<proteinExistence type="predicted"/>
<feature type="region of interest" description="Disordered" evidence="2">
    <location>
        <begin position="68"/>
        <end position="87"/>
    </location>
</feature>
<dbReference type="SUPFAM" id="SSF57756">
    <property type="entry name" value="Retrovirus zinc finger-like domains"/>
    <property type="match status" value="1"/>
</dbReference>
<dbReference type="Pfam" id="PF00098">
    <property type="entry name" value="zf-CCHC"/>
    <property type="match status" value="1"/>
</dbReference>
<dbReference type="EMBL" id="FZQP02004334">
    <property type="protein sequence ID" value="VVC99811.1"/>
    <property type="molecule type" value="Genomic_DNA"/>
</dbReference>
<feature type="domain" description="CCHC-type" evidence="3">
    <location>
        <begin position="118"/>
        <end position="133"/>
    </location>
</feature>
<organism evidence="4 5">
    <name type="scientific">Leptidea sinapis</name>
    <dbReference type="NCBI Taxonomy" id="189913"/>
    <lineage>
        <taxon>Eukaryota</taxon>
        <taxon>Metazoa</taxon>
        <taxon>Ecdysozoa</taxon>
        <taxon>Arthropoda</taxon>
        <taxon>Hexapoda</taxon>
        <taxon>Insecta</taxon>
        <taxon>Pterygota</taxon>
        <taxon>Neoptera</taxon>
        <taxon>Endopterygota</taxon>
        <taxon>Lepidoptera</taxon>
        <taxon>Glossata</taxon>
        <taxon>Ditrysia</taxon>
        <taxon>Papilionoidea</taxon>
        <taxon>Pieridae</taxon>
        <taxon>Dismorphiinae</taxon>
        <taxon>Leptidea</taxon>
    </lineage>
</organism>
<dbReference type="AlphaFoldDB" id="A0A5E4QR34"/>
<dbReference type="InterPro" id="IPR001878">
    <property type="entry name" value="Znf_CCHC"/>
</dbReference>
<name>A0A5E4QR34_9NEOP</name>